<dbReference type="GO" id="GO:0016787">
    <property type="term" value="F:hydrolase activity"/>
    <property type="evidence" value="ECO:0007669"/>
    <property type="project" value="UniProtKB-KW"/>
</dbReference>
<organism evidence="3">
    <name type="scientific">Streptomyces sp. R44</name>
    <dbReference type="NCBI Taxonomy" id="3238633"/>
    <lineage>
        <taxon>Bacteria</taxon>
        <taxon>Bacillati</taxon>
        <taxon>Actinomycetota</taxon>
        <taxon>Actinomycetes</taxon>
        <taxon>Kitasatosporales</taxon>
        <taxon>Streptomycetaceae</taxon>
        <taxon>Streptomyces</taxon>
    </lineage>
</organism>
<dbReference type="EMBL" id="CP163444">
    <property type="protein sequence ID" value="XDQ69207.1"/>
    <property type="molecule type" value="Genomic_DNA"/>
</dbReference>
<feature type="domain" description="AB hydrolase-1" evidence="2">
    <location>
        <begin position="6"/>
        <end position="272"/>
    </location>
</feature>
<dbReference type="AlphaFoldDB" id="A0AB39SM46"/>
<dbReference type="RefSeq" id="WP_369141948.1">
    <property type="nucleotide sequence ID" value="NZ_CP163444.1"/>
</dbReference>
<sequence length="288" mass="31256">MNHTPVVFIHGTWLHALSWESWAERFAGRGFRAFTPGWPGEITSGETRTSAEIRTSGETRTSRETRTSGETRTSSDETFAGIGLDMLIAHYADIVRSFDVAPVVVGHSVGGLIAQHLIGADIGRAAVAIAPAPINDIPLPPSSARLWTPGQAGAADRLVTLSPERFRRDFANTVAAEESYRLFERHVVPAPRRLVDELGAAGEAGSPEVDVGNVHRGPLLLMSGQEDRLVPDAVTRAVYKEYGDSTAVTDLKQFADRGHSLVIDNGWRFVADYVLGWLEERGFRATAG</sequence>
<reference evidence="3" key="1">
    <citation type="submission" date="2024-07" db="EMBL/GenBank/DDBJ databases">
        <authorList>
            <person name="Yu S.T."/>
        </authorList>
    </citation>
    <scope>NUCLEOTIDE SEQUENCE</scope>
    <source>
        <strain evidence="3">R44</strain>
    </source>
</reference>
<dbReference type="Gene3D" id="3.40.50.1820">
    <property type="entry name" value="alpha/beta hydrolase"/>
    <property type="match status" value="1"/>
</dbReference>
<dbReference type="SUPFAM" id="SSF53474">
    <property type="entry name" value="alpha/beta-Hydrolases"/>
    <property type="match status" value="1"/>
</dbReference>
<feature type="region of interest" description="Disordered" evidence="1">
    <location>
        <begin position="37"/>
        <end position="75"/>
    </location>
</feature>
<dbReference type="Pfam" id="PF12697">
    <property type="entry name" value="Abhydrolase_6"/>
    <property type="match status" value="1"/>
</dbReference>
<accession>A0AB39SM46</accession>
<feature type="compositionally biased region" description="Basic and acidic residues" evidence="1">
    <location>
        <begin position="49"/>
        <end position="75"/>
    </location>
</feature>
<proteinExistence type="predicted"/>
<evidence type="ECO:0000259" key="2">
    <source>
        <dbReference type="Pfam" id="PF12697"/>
    </source>
</evidence>
<keyword evidence="3" id="KW-0378">Hydrolase</keyword>
<gene>
    <name evidence="3" type="ORF">AB5J54_01070</name>
</gene>
<evidence type="ECO:0000313" key="3">
    <source>
        <dbReference type="EMBL" id="XDQ69207.1"/>
    </source>
</evidence>
<name>A0AB39SM46_9ACTN</name>
<dbReference type="InterPro" id="IPR029058">
    <property type="entry name" value="AB_hydrolase_fold"/>
</dbReference>
<protein>
    <submittedName>
        <fullName evidence="3">Alpha/beta hydrolase</fullName>
    </submittedName>
</protein>
<evidence type="ECO:0000256" key="1">
    <source>
        <dbReference type="SAM" id="MobiDB-lite"/>
    </source>
</evidence>
<dbReference type="InterPro" id="IPR000073">
    <property type="entry name" value="AB_hydrolase_1"/>
</dbReference>